<evidence type="ECO:0000313" key="2">
    <source>
        <dbReference type="EMBL" id="MBC5771262.1"/>
    </source>
</evidence>
<keyword evidence="1" id="KW-0812">Transmembrane</keyword>
<proteinExistence type="predicted"/>
<dbReference type="CDD" id="cd21416">
    <property type="entry name" value="HDC_protein"/>
    <property type="match status" value="1"/>
</dbReference>
<feature type="transmembrane region" description="Helical" evidence="1">
    <location>
        <begin position="89"/>
        <end position="111"/>
    </location>
</feature>
<keyword evidence="1" id="KW-0472">Membrane</keyword>
<gene>
    <name evidence="2" type="ORF">H8Z83_13195</name>
</gene>
<feature type="transmembrane region" description="Helical" evidence="1">
    <location>
        <begin position="6"/>
        <end position="25"/>
    </location>
</feature>
<dbReference type="EMBL" id="JACOQI010000014">
    <property type="protein sequence ID" value="MBC5771262.1"/>
    <property type="molecule type" value="Genomic_DNA"/>
</dbReference>
<sequence>MYNFALAFVICGVVYFIGEAVSNLTKAWIPSVFVTAAVLLVGFWTVIPTTVVSDSMLIPFGSTIGIYLLITHMGTVISIKQLVSQWKTIVVCLAGLAGMCALCLVILPGIIGRDLVVAGLPPLTGGIIAATTMMKAAEANGLAEAAIFAIAMYCVQGFAGYPLTAVCLQLEGKKLLKGYRAGEYKLEGAVSDVDAVNGKLNNGTVEEHKKLIPPLPANWNGPVVILLKLGIVAWLATQLGSIVIPVINMKISGAVYALILGVIFTSIGFLDENAINKANSYGIIMFALMMYVFDGLKDCTPEMLSSIIGPMILLIVVGVIGMVILCFIASKILKVSFLMATATALTALYGFPPNAIITEATCTALAQTPEEKEFLMSKMFPPMIVGGFTTVTITSVVIAGIFAEMF</sequence>
<feature type="transmembrane region" description="Helical" evidence="1">
    <location>
        <begin position="253"/>
        <end position="271"/>
    </location>
</feature>
<comment type="caution">
    <text evidence="2">The sequence shown here is derived from an EMBL/GenBank/DDBJ whole genome shotgun (WGS) entry which is preliminary data.</text>
</comment>
<feature type="transmembrane region" description="Helical" evidence="1">
    <location>
        <begin position="383"/>
        <end position="403"/>
    </location>
</feature>
<evidence type="ECO:0000256" key="1">
    <source>
        <dbReference type="SAM" id="Phobius"/>
    </source>
</evidence>
<feature type="transmembrane region" description="Helical" evidence="1">
    <location>
        <begin position="225"/>
        <end position="247"/>
    </location>
</feature>
<dbReference type="AlphaFoldDB" id="A0A923SBN6"/>
<keyword evidence="1" id="KW-1133">Transmembrane helix</keyword>
<dbReference type="RefSeq" id="WP_187015478.1">
    <property type="nucleotide sequence ID" value="NZ_JACOQI010000014.1"/>
</dbReference>
<accession>A0A923SBN6</accession>
<evidence type="ECO:0000313" key="3">
    <source>
        <dbReference type="Proteomes" id="UP000620327"/>
    </source>
</evidence>
<feature type="transmembrane region" description="Helical" evidence="1">
    <location>
        <begin position="308"/>
        <end position="328"/>
    </location>
</feature>
<feature type="transmembrane region" description="Helical" evidence="1">
    <location>
        <begin position="57"/>
        <end position="77"/>
    </location>
</feature>
<feature type="transmembrane region" description="Helical" evidence="1">
    <location>
        <begin position="335"/>
        <end position="351"/>
    </location>
</feature>
<feature type="transmembrane region" description="Helical" evidence="1">
    <location>
        <begin position="32"/>
        <end position="51"/>
    </location>
</feature>
<protein>
    <submittedName>
        <fullName evidence="2">Uncharacterized protein</fullName>
    </submittedName>
</protein>
<feature type="transmembrane region" description="Helical" evidence="1">
    <location>
        <begin position="278"/>
        <end position="296"/>
    </location>
</feature>
<reference evidence="2" key="1">
    <citation type="submission" date="2020-08" db="EMBL/GenBank/DDBJ databases">
        <title>Genome public.</title>
        <authorList>
            <person name="Liu C."/>
            <person name="Sun Q."/>
        </authorList>
    </citation>
    <scope>NUCLEOTIDE SEQUENCE</scope>
    <source>
        <strain evidence="2">BX15</strain>
    </source>
</reference>
<feature type="transmembrane region" description="Helical" evidence="1">
    <location>
        <begin position="145"/>
        <end position="170"/>
    </location>
</feature>
<dbReference type="InterPro" id="IPR049576">
    <property type="entry name" value="HDC-like"/>
</dbReference>
<keyword evidence="3" id="KW-1185">Reference proteome</keyword>
<organism evidence="2 3">
    <name type="scientific">Dysosmobacter segnis</name>
    <dbReference type="NCBI Taxonomy" id="2763042"/>
    <lineage>
        <taxon>Bacteria</taxon>
        <taxon>Bacillati</taxon>
        <taxon>Bacillota</taxon>
        <taxon>Clostridia</taxon>
        <taxon>Eubacteriales</taxon>
        <taxon>Oscillospiraceae</taxon>
        <taxon>Dysosmobacter</taxon>
    </lineage>
</organism>
<name>A0A923SBN6_9FIRM</name>
<dbReference type="Proteomes" id="UP000620327">
    <property type="component" value="Unassembled WGS sequence"/>
</dbReference>